<protein>
    <recommendedName>
        <fullName evidence="3">Type II toxin-antitoxin system RelB/DinJ family antitoxin</fullName>
    </recommendedName>
</protein>
<dbReference type="GO" id="GO:0006355">
    <property type="term" value="P:regulation of DNA-templated transcription"/>
    <property type="evidence" value="ECO:0007669"/>
    <property type="project" value="InterPro"/>
</dbReference>
<dbReference type="InterPro" id="IPR007337">
    <property type="entry name" value="RelB/DinJ"/>
</dbReference>
<sequence length="109" mass="12368">MNKNAHINVSVEEKTKEEVDEILDSLGINMSTAIDLYLNQIRLKKGIPFEVKIPKNNIHNKTKDLAEALNLTGGKTFPKKFNKIISLYARGDIDYDVAIYAIKKEYSNV</sequence>
<reference evidence="1" key="1">
    <citation type="submission" date="2021-01" db="EMBL/GenBank/DDBJ databases">
        <title>Draft genome sequence of Acholeplasmataceae bacterium strain Mahy22.</title>
        <authorList>
            <person name="Watanabe M."/>
            <person name="Kojima H."/>
            <person name="Fukui M."/>
        </authorList>
    </citation>
    <scope>NUCLEOTIDE SEQUENCE</scope>
    <source>
        <strain evidence="1">Mahy22</strain>
    </source>
</reference>
<evidence type="ECO:0000313" key="1">
    <source>
        <dbReference type="EMBL" id="BCR36145.1"/>
    </source>
</evidence>
<dbReference type="Gene3D" id="1.10.1220.10">
    <property type="entry name" value="Met repressor-like"/>
    <property type="match status" value="1"/>
</dbReference>
<name>A0A7U9TK93_9MOLU</name>
<dbReference type="InterPro" id="IPR013321">
    <property type="entry name" value="Arc_rbn_hlx_hlx"/>
</dbReference>
<dbReference type="NCBIfam" id="TIGR02384">
    <property type="entry name" value="RelB_DinJ"/>
    <property type="match status" value="1"/>
</dbReference>
<proteinExistence type="predicted"/>
<keyword evidence="2" id="KW-1185">Reference proteome</keyword>
<dbReference type="RefSeq" id="WP_176239608.1">
    <property type="nucleotide sequence ID" value="NZ_AP024412.1"/>
</dbReference>
<dbReference type="KEGG" id="manr:MPAN_010380"/>
<dbReference type="Pfam" id="PF04221">
    <property type="entry name" value="RelB"/>
    <property type="match status" value="1"/>
</dbReference>
<evidence type="ECO:0000313" key="2">
    <source>
        <dbReference type="Proteomes" id="UP000620133"/>
    </source>
</evidence>
<organism evidence="1 2">
    <name type="scientific">Mariniplasma anaerobium</name>
    <dbReference type="NCBI Taxonomy" id="2735436"/>
    <lineage>
        <taxon>Bacteria</taxon>
        <taxon>Bacillati</taxon>
        <taxon>Mycoplasmatota</taxon>
        <taxon>Mollicutes</taxon>
        <taxon>Acholeplasmatales</taxon>
        <taxon>Acholeplasmataceae</taxon>
        <taxon>Mariniplasma</taxon>
    </lineage>
</organism>
<accession>A0A7U9TK93</accession>
<evidence type="ECO:0008006" key="3">
    <source>
        <dbReference type="Google" id="ProtNLM"/>
    </source>
</evidence>
<dbReference type="Proteomes" id="UP000620133">
    <property type="component" value="Chromosome"/>
</dbReference>
<dbReference type="EMBL" id="AP024412">
    <property type="protein sequence ID" value="BCR36145.1"/>
    <property type="molecule type" value="Genomic_DNA"/>
</dbReference>
<gene>
    <name evidence="1" type="ORF">MPAN_010380</name>
</gene>
<dbReference type="AlphaFoldDB" id="A0A7U9TK93"/>